<sequence length="81" mass="8181">MIGFVLSAGYLGDQSARAGETLLFALRPGAGFFVNPAYVADGGRVILFGDDTVVGVPAPASLALFGLGLLGLATLRRRGAG</sequence>
<keyword evidence="1" id="KW-0812">Transmembrane</keyword>
<accession>A0A317F9Q9</accession>
<reference evidence="4" key="1">
    <citation type="submission" date="2018-05" db="EMBL/GenBank/DDBJ databases">
        <authorList>
            <person name="Du Z."/>
            <person name="Wang X."/>
        </authorList>
    </citation>
    <scope>NUCLEOTIDE SEQUENCE [LARGE SCALE GENOMIC DNA]</scope>
    <source>
        <strain evidence="4">CQN31</strain>
    </source>
</reference>
<feature type="domain" description="Ice-binding protein C-terminal" evidence="2">
    <location>
        <begin position="56"/>
        <end position="78"/>
    </location>
</feature>
<evidence type="ECO:0000313" key="3">
    <source>
        <dbReference type="EMBL" id="PWS34258.1"/>
    </source>
</evidence>
<dbReference type="AlphaFoldDB" id="A0A317F9Q9"/>
<organism evidence="3 4">
    <name type="scientific">Falsiroseomonas bella</name>
    <dbReference type="NCBI Taxonomy" id="2184016"/>
    <lineage>
        <taxon>Bacteria</taxon>
        <taxon>Pseudomonadati</taxon>
        <taxon>Pseudomonadota</taxon>
        <taxon>Alphaproteobacteria</taxon>
        <taxon>Acetobacterales</taxon>
        <taxon>Roseomonadaceae</taxon>
        <taxon>Falsiroseomonas</taxon>
    </lineage>
</organism>
<dbReference type="Pfam" id="PF07589">
    <property type="entry name" value="PEP-CTERM"/>
    <property type="match status" value="1"/>
</dbReference>
<keyword evidence="1" id="KW-0472">Membrane</keyword>
<evidence type="ECO:0000259" key="2">
    <source>
        <dbReference type="Pfam" id="PF07589"/>
    </source>
</evidence>
<dbReference type="Proteomes" id="UP000245765">
    <property type="component" value="Unassembled WGS sequence"/>
</dbReference>
<feature type="transmembrane region" description="Helical" evidence="1">
    <location>
        <begin position="56"/>
        <end position="75"/>
    </location>
</feature>
<proteinExistence type="predicted"/>
<dbReference type="InterPro" id="IPR013424">
    <property type="entry name" value="Ice-binding_C"/>
</dbReference>
<keyword evidence="4" id="KW-1185">Reference proteome</keyword>
<protein>
    <recommendedName>
        <fullName evidence="2">Ice-binding protein C-terminal domain-containing protein</fullName>
    </recommendedName>
</protein>
<dbReference type="EMBL" id="QGNA01000008">
    <property type="protein sequence ID" value="PWS34258.1"/>
    <property type="molecule type" value="Genomic_DNA"/>
</dbReference>
<gene>
    <name evidence="3" type="ORF">DFH01_26285</name>
</gene>
<keyword evidence="1" id="KW-1133">Transmembrane helix</keyword>
<evidence type="ECO:0000313" key="4">
    <source>
        <dbReference type="Proteomes" id="UP000245765"/>
    </source>
</evidence>
<evidence type="ECO:0000256" key="1">
    <source>
        <dbReference type="SAM" id="Phobius"/>
    </source>
</evidence>
<dbReference type="NCBIfam" id="TIGR02595">
    <property type="entry name" value="PEP_CTERM"/>
    <property type="match status" value="1"/>
</dbReference>
<name>A0A317F9Q9_9PROT</name>
<comment type="caution">
    <text evidence="3">The sequence shown here is derived from an EMBL/GenBank/DDBJ whole genome shotgun (WGS) entry which is preliminary data.</text>
</comment>